<evidence type="ECO:0000259" key="4">
    <source>
        <dbReference type="SMART" id="SM00062"/>
    </source>
</evidence>
<protein>
    <submittedName>
        <fullName evidence="5">Substrate-binding periplasmic protein</fullName>
    </submittedName>
</protein>
<evidence type="ECO:0000256" key="1">
    <source>
        <dbReference type="ARBA" id="ARBA00010333"/>
    </source>
</evidence>
<accession>A0ABW0RK43</accession>
<dbReference type="PANTHER" id="PTHR35936:SF17">
    <property type="entry name" value="ARGININE-BINDING EXTRACELLULAR PROTEIN ARTP"/>
    <property type="match status" value="1"/>
</dbReference>
<dbReference type="InterPro" id="IPR001638">
    <property type="entry name" value="Solute-binding_3/MltF_N"/>
</dbReference>
<evidence type="ECO:0000256" key="2">
    <source>
        <dbReference type="ARBA" id="ARBA00022729"/>
    </source>
</evidence>
<proteinExistence type="inferred from homology"/>
<dbReference type="Gene3D" id="3.40.190.10">
    <property type="entry name" value="Periplasmic binding protein-like II"/>
    <property type="match status" value="3"/>
</dbReference>
<feature type="domain" description="Solute-binding protein family 3/N-terminal" evidence="4">
    <location>
        <begin position="50"/>
        <end position="305"/>
    </location>
</feature>
<dbReference type="SMART" id="SM00062">
    <property type="entry name" value="PBPb"/>
    <property type="match status" value="1"/>
</dbReference>
<dbReference type="RefSeq" id="WP_248155534.1">
    <property type="nucleotide sequence ID" value="NZ_JAKZAJ010000002.1"/>
</dbReference>
<comment type="similarity">
    <text evidence="1">Belongs to the bacterial solute-binding protein 3 family.</text>
</comment>
<feature type="chain" id="PRO_5046753292" evidence="3">
    <location>
        <begin position="25"/>
        <end position="323"/>
    </location>
</feature>
<dbReference type="SUPFAM" id="SSF53850">
    <property type="entry name" value="Periplasmic binding protein-like II"/>
    <property type="match status" value="1"/>
</dbReference>
<dbReference type="Pfam" id="PF00497">
    <property type="entry name" value="SBP_bac_3"/>
    <property type="match status" value="1"/>
</dbReference>
<feature type="signal peptide" evidence="3">
    <location>
        <begin position="1"/>
        <end position="24"/>
    </location>
</feature>
<evidence type="ECO:0000256" key="3">
    <source>
        <dbReference type="SAM" id="SignalP"/>
    </source>
</evidence>
<organism evidence="5 6">
    <name type="scientific">Marinobacter koreensis</name>
    <dbReference type="NCBI Taxonomy" id="335974"/>
    <lineage>
        <taxon>Bacteria</taxon>
        <taxon>Pseudomonadati</taxon>
        <taxon>Pseudomonadota</taxon>
        <taxon>Gammaproteobacteria</taxon>
        <taxon>Pseudomonadales</taxon>
        <taxon>Marinobacteraceae</taxon>
        <taxon>Marinobacter</taxon>
    </lineage>
</organism>
<reference evidence="6" key="1">
    <citation type="journal article" date="2019" name="Int. J. Syst. Evol. Microbiol.">
        <title>The Global Catalogue of Microorganisms (GCM) 10K type strain sequencing project: providing services to taxonomists for standard genome sequencing and annotation.</title>
        <authorList>
            <consortium name="The Broad Institute Genomics Platform"/>
            <consortium name="The Broad Institute Genome Sequencing Center for Infectious Disease"/>
            <person name="Wu L."/>
            <person name="Ma J."/>
        </authorList>
    </citation>
    <scope>NUCLEOTIDE SEQUENCE [LARGE SCALE GENOMIC DNA]</scope>
    <source>
        <strain evidence="6">CGMCC 4.1799</strain>
    </source>
</reference>
<dbReference type="Proteomes" id="UP001596055">
    <property type="component" value="Unassembled WGS sequence"/>
</dbReference>
<dbReference type="PANTHER" id="PTHR35936">
    <property type="entry name" value="MEMBRANE-BOUND LYTIC MUREIN TRANSGLYCOSYLASE F"/>
    <property type="match status" value="1"/>
</dbReference>
<sequence>MNTRFLIGGLLALGLVLCSAGVSAGEVRDGDDLLNRPADRTYDRIIESGYLKVGVYKDFPPYSFEQDGEPRGIDVELGKRIARELGVDFRVHWIVPDEALSDDLRNNVWKGHYLDKQRLADVMMRVPYDKAYAYKQDSTGEYVNEQVHMFGPYQRETWQIAYDPSQLDSVQTVAVFQYHPIGVEIDTLPDFYLTSGLRGRMRDQVRHYRDVEEAFNAMREGDVSAVMAMRSEIDFELGRPENRAFRLAETGFPGIGKQVWDVGMAVKNNHRQLGYALEGIVDKLVKTGEMDQLFAGLGLRYGVPDYYREFLKPEALARASGSD</sequence>
<evidence type="ECO:0000313" key="6">
    <source>
        <dbReference type="Proteomes" id="UP001596055"/>
    </source>
</evidence>
<evidence type="ECO:0000313" key="5">
    <source>
        <dbReference type="EMBL" id="MFC5545074.1"/>
    </source>
</evidence>
<gene>
    <name evidence="5" type="ORF">ACFPQA_08430</name>
</gene>
<comment type="caution">
    <text evidence="5">The sequence shown here is derived from an EMBL/GenBank/DDBJ whole genome shotgun (WGS) entry which is preliminary data.</text>
</comment>
<name>A0ABW0RK43_9GAMM</name>
<keyword evidence="2 3" id="KW-0732">Signal</keyword>
<keyword evidence="6" id="KW-1185">Reference proteome</keyword>
<dbReference type="EMBL" id="JBHSNL010000001">
    <property type="protein sequence ID" value="MFC5545074.1"/>
    <property type="molecule type" value="Genomic_DNA"/>
</dbReference>